<name>A0ABC9NKV5_ESCAT</name>
<proteinExistence type="predicted"/>
<evidence type="ECO:0000313" key="2">
    <source>
        <dbReference type="Proteomes" id="UP000003042"/>
    </source>
</evidence>
<accession>A0ABC9NKV5</accession>
<gene>
    <name evidence="1" type="ORF">ESCAB7627_2004</name>
</gene>
<comment type="caution">
    <text evidence="1">The sequence shown here is derived from an EMBL/GenBank/DDBJ whole genome shotgun (WGS) entry which is preliminary data.</text>
</comment>
<reference evidence="1 2" key="1">
    <citation type="submission" date="2008-02" db="EMBL/GenBank/DDBJ databases">
        <title>Annotation of Escherichia albertii TW07627.</title>
        <authorList>
            <person name="Sutton G."/>
            <person name="Whittam T.S."/>
            <person name="Sebastian Y."/>
        </authorList>
    </citation>
    <scope>NUCLEOTIDE SEQUENCE [LARGE SCALE GENOMIC DNA]</scope>
    <source>
        <strain evidence="1 2">TW07627</strain>
    </source>
</reference>
<evidence type="ECO:0000313" key="1">
    <source>
        <dbReference type="EMBL" id="EDS90923.1"/>
    </source>
</evidence>
<sequence>MEILFEAKMALKRLSLHNNLSQREVLEQIIIRTDEVLRQSLNDQEHDRYLALTLQPLRSRRKNNVTQ</sequence>
<organism evidence="1 2">
    <name type="scientific">Escherichia albertii (strain TW07627)</name>
    <dbReference type="NCBI Taxonomy" id="502347"/>
    <lineage>
        <taxon>Bacteria</taxon>
        <taxon>Pseudomonadati</taxon>
        <taxon>Pseudomonadota</taxon>
        <taxon>Gammaproteobacteria</taxon>
        <taxon>Enterobacterales</taxon>
        <taxon>Enterobacteriaceae</taxon>
        <taxon>Escherichia</taxon>
    </lineage>
</organism>
<dbReference type="AlphaFoldDB" id="A0ABC9NKV5"/>
<protein>
    <submittedName>
        <fullName evidence="1">Uncharacterized protein</fullName>
    </submittedName>
</protein>
<dbReference type="Proteomes" id="UP000003042">
    <property type="component" value="Unassembled WGS sequence"/>
</dbReference>
<dbReference type="EMBL" id="ABKX01000009">
    <property type="protein sequence ID" value="EDS90923.1"/>
    <property type="molecule type" value="Genomic_DNA"/>
</dbReference>